<proteinExistence type="predicted"/>
<dbReference type="AlphaFoldDB" id="A0A0J0YT39"/>
<reference evidence="1 2" key="1">
    <citation type="submission" date="2014-11" db="EMBL/GenBank/DDBJ databases">
        <title>Genome of a novel goose pathogen.</title>
        <authorList>
            <person name="Hansen C.M."/>
            <person name="Hueffer K."/>
            <person name="Choi S.C."/>
        </authorList>
    </citation>
    <scope>NUCLEOTIDE SEQUENCE [LARGE SCALE GENOMIC DNA]</scope>
    <source>
        <strain evidence="1 2">KH1503</strain>
    </source>
</reference>
<dbReference type="STRING" id="1470200.PL75_03425"/>
<dbReference type="PATRIC" id="fig|1470200.3.peg.1798"/>
<sequence length="138" mass="15344">MSVLSAADSGGLFLSEEDMSNSFRKGDLVKILSEIDGSATGVVIDVSDDGKFVQVWATCPSEHGDYDEFGLNEYKAEDLELIPHPDTVRLDWLEKAMLEEQPCQVIYNGYGFAPANMAHKNFKEIRDAIDEAMEYENG</sequence>
<evidence type="ECO:0000313" key="1">
    <source>
        <dbReference type="EMBL" id="KLT73284.1"/>
    </source>
</evidence>
<protein>
    <submittedName>
        <fullName evidence="1">Uncharacterized protein</fullName>
    </submittedName>
</protein>
<gene>
    <name evidence="1" type="ORF">PL75_03425</name>
</gene>
<keyword evidence="2" id="KW-1185">Reference proteome</keyword>
<dbReference type="EMBL" id="JTDO01000004">
    <property type="protein sequence ID" value="KLT73284.1"/>
    <property type="molecule type" value="Genomic_DNA"/>
</dbReference>
<evidence type="ECO:0000313" key="2">
    <source>
        <dbReference type="Proteomes" id="UP000036027"/>
    </source>
</evidence>
<comment type="caution">
    <text evidence="1">The sequence shown here is derived from an EMBL/GenBank/DDBJ whole genome shotgun (WGS) entry which is preliminary data.</text>
</comment>
<name>A0A0J0YT39_9NEIS</name>
<organism evidence="1 2">
    <name type="scientific">Neisseria arctica</name>
    <dbReference type="NCBI Taxonomy" id="1470200"/>
    <lineage>
        <taxon>Bacteria</taxon>
        <taxon>Pseudomonadati</taxon>
        <taxon>Pseudomonadota</taxon>
        <taxon>Betaproteobacteria</taxon>
        <taxon>Neisseriales</taxon>
        <taxon>Neisseriaceae</taxon>
        <taxon>Neisseria</taxon>
    </lineage>
</organism>
<dbReference type="Proteomes" id="UP000036027">
    <property type="component" value="Unassembled WGS sequence"/>
</dbReference>
<accession>A0A0J0YT39</accession>